<evidence type="ECO:0000256" key="1">
    <source>
        <dbReference type="ARBA" id="ARBA00006484"/>
    </source>
</evidence>
<dbReference type="Proteomes" id="UP000559404">
    <property type="component" value="Unassembled WGS sequence"/>
</dbReference>
<accession>A0A838XLU1</accession>
<dbReference type="PRINTS" id="PR00081">
    <property type="entry name" value="GDHRDH"/>
</dbReference>
<evidence type="ECO:0000313" key="5">
    <source>
        <dbReference type="EMBL" id="MBA4611455.1"/>
    </source>
</evidence>
<dbReference type="InterPro" id="IPR036291">
    <property type="entry name" value="NAD(P)-bd_dom_sf"/>
</dbReference>
<dbReference type="SMART" id="SM00822">
    <property type="entry name" value="PKS_KR"/>
    <property type="match status" value="1"/>
</dbReference>
<dbReference type="PANTHER" id="PTHR43658">
    <property type="entry name" value="SHORT-CHAIN DEHYDROGENASE/REDUCTASE"/>
    <property type="match status" value="1"/>
</dbReference>
<feature type="domain" description="Ketoreductase" evidence="4">
    <location>
        <begin position="12"/>
        <end position="196"/>
    </location>
</feature>
<dbReference type="PRINTS" id="PR00080">
    <property type="entry name" value="SDRFAMILY"/>
</dbReference>
<organism evidence="5 6">
    <name type="scientific">Stappia taiwanensis</name>
    <dbReference type="NCBI Taxonomy" id="992267"/>
    <lineage>
        <taxon>Bacteria</taxon>
        <taxon>Pseudomonadati</taxon>
        <taxon>Pseudomonadota</taxon>
        <taxon>Alphaproteobacteria</taxon>
        <taxon>Hyphomicrobiales</taxon>
        <taxon>Stappiaceae</taxon>
        <taxon>Stappia</taxon>
    </lineage>
</organism>
<gene>
    <name evidence="5" type="ORF">H1W37_07330</name>
</gene>
<evidence type="ECO:0000256" key="3">
    <source>
        <dbReference type="RuleBase" id="RU000363"/>
    </source>
</evidence>
<dbReference type="FunFam" id="3.40.50.720:FF:000173">
    <property type="entry name" value="3-oxoacyl-[acyl-carrier protein] reductase"/>
    <property type="match status" value="1"/>
</dbReference>
<dbReference type="InterPro" id="IPR020904">
    <property type="entry name" value="Sc_DH/Rdtase_CS"/>
</dbReference>
<dbReference type="SUPFAM" id="SSF51735">
    <property type="entry name" value="NAD(P)-binding Rossmann-fold domains"/>
    <property type="match status" value="1"/>
</dbReference>
<evidence type="ECO:0000256" key="2">
    <source>
        <dbReference type="ARBA" id="ARBA00023002"/>
    </source>
</evidence>
<dbReference type="PROSITE" id="PS00061">
    <property type="entry name" value="ADH_SHORT"/>
    <property type="match status" value="1"/>
</dbReference>
<proteinExistence type="inferred from homology"/>
<dbReference type="RefSeq" id="WP_181759650.1">
    <property type="nucleotide sequence ID" value="NZ_BMCR01000006.1"/>
</dbReference>
<dbReference type="InterPro" id="IPR002347">
    <property type="entry name" value="SDR_fam"/>
</dbReference>
<evidence type="ECO:0000259" key="4">
    <source>
        <dbReference type="SMART" id="SM00822"/>
    </source>
</evidence>
<sequence length="260" mass="27267">MERSFSFSADGASAIVTGAASGLGQATALKLHQAGYRVTAVDLDAEALRAALPHEGIETAACDVADPETAERLFADHAARWGSPRVLVNCAGIAAPGATLRPDGPMPLDEFRKVLEVNLIGSFNFIRLAARQMQEAEPDADGERGVIVNTSSVAAFDGMVGQAAYSASKGGVAAMTLPLARELGKYGIRVMAIAPGVFSTPMVHGMPDRSRDVVTALRPPFPDRLGTPAEFAGLVMAIIENHLLNGEVIRLDGGIRLPPR</sequence>
<protein>
    <submittedName>
        <fullName evidence="5">SDR family NAD(P)-dependent oxidoreductase</fullName>
    </submittedName>
</protein>
<name>A0A838XLU1_9HYPH</name>
<dbReference type="AlphaFoldDB" id="A0A838XLU1"/>
<dbReference type="InterPro" id="IPR057326">
    <property type="entry name" value="KR_dom"/>
</dbReference>
<dbReference type="EMBL" id="JACEON010000005">
    <property type="protein sequence ID" value="MBA4611455.1"/>
    <property type="molecule type" value="Genomic_DNA"/>
</dbReference>
<comment type="similarity">
    <text evidence="1 3">Belongs to the short-chain dehydrogenases/reductases (SDR) family.</text>
</comment>
<reference evidence="5 6" key="2">
    <citation type="submission" date="2020-08" db="EMBL/GenBank/DDBJ databases">
        <title>Stappia taiwanensis sp. nov., isolated from a coastal thermal spring.</title>
        <authorList>
            <person name="Kampfer P."/>
        </authorList>
    </citation>
    <scope>NUCLEOTIDE SEQUENCE [LARGE SCALE GENOMIC DNA]</scope>
    <source>
        <strain evidence="5 6">DSM 23284</strain>
    </source>
</reference>
<keyword evidence="2" id="KW-0560">Oxidoreductase</keyword>
<reference evidence="5 6" key="1">
    <citation type="submission" date="2020-07" db="EMBL/GenBank/DDBJ databases">
        <authorList>
            <person name="Li M."/>
        </authorList>
    </citation>
    <scope>NUCLEOTIDE SEQUENCE [LARGE SCALE GENOMIC DNA]</scope>
    <source>
        <strain evidence="5 6">DSM 23284</strain>
    </source>
</reference>
<comment type="caution">
    <text evidence="5">The sequence shown here is derived from an EMBL/GenBank/DDBJ whole genome shotgun (WGS) entry which is preliminary data.</text>
</comment>
<keyword evidence="6" id="KW-1185">Reference proteome</keyword>
<dbReference type="GO" id="GO:0016491">
    <property type="term" value="F:oxidoreductase activity"/>
    <property type="evidence" value="ECO:0007669"/>
    <property type="project" value="UniProtKB-KW"/>
</dbReference>
<evidence type="ECO:0000313" key="6">
    <source>
        <dbReference type="Proteomes" id="UP000559404"/>
    </source>
</evidence>
<dbReference type="PANTHER" id="PTHR43658:SF8">
    <property type="entry name" value="17-BETA-HYDROXYSTEROID DEHYDROGENASE 14-RELATED"/>
    <property type="match status" value="1"/>
</dbReference>
<dbReference type="Gene3D" id="3.40.50.720">
    <property type="entry name" value="NAD(P)-binding Rossmann-like Domain"/>
    <property type="match status" value="1"/>
</dbReference>
<dbReference type="Pfam" id="PF00106">
    <property type="entry name" value="adh_short"/>
    <property type="match status" value="1"/>
</dbReference>